<feature type="compositionally biased region" description="Basic and acidic residues" evidence="2">
    <location>
        <begin position="624"/>
        <end position="639"/>
    </location>
</feature>
<feature type="region of interest" description="Disordered" evidence="2">
    <location>
        <begin position="495"/>
        <end position="719"/>
    </location>
</feature>
<feature type="domain" description="Disease resistance protein winged helix" evidence="3">
    <location>
        <begin position="165"/>
        <end position="235"/>
    </location>
</feature>
<dbReference type="AlphaFoldDB" id="A0AAV8H7B6"/>
<dbReference type="GO" id="GO:0098542">
    <property type="term" value="P:defense response to other organism"/>
    <property type="evidence" value="ECO:0007669"/>
    <property type="project" value="TreeGrafter"/>
</dbReference>
<feature type="compositionally biased region" description="Polar residues" evidence="2">
    <location>
        <begin position="117"/>
        <end position="136"/>
    </location>
</feature>
<dbReference type="SUPFAM" id="SSF52058">
    <property type="entry name" value="L domain-like"/>
    <property type="match status" value="1"/>
</dbReference>
<dbReference type="Gene3D" id="3.80.10.10">
    <property type="entry name" value="Ribonuclease Inhibitor"/>
    <property type="match status" value="1"/>
</dbReference>
<dbReference type="Pfam" id="PF23559">
    <property type="entry name" value="WHD_DRP"/>
    <property type="match status" value="1"/>
</dbReference>
<sequence>MSMSNPQKEAKLKASIHDFVGPLLKRLKEEVLENKDKDLDKIIEDVEIIKNHLNNRENWDRELASFFGEIERKIDSWTDQKQVTIKPIPDSSFIRNHIEKLKSGLKGIFEQKDKNGSDSGQNNTQSEHVQSSNRGNQDTEGFMEFLECMKSLNPQLRNCLYSLAVFPENTELKKRVVVYWWIGLGLVPLLENRSRTAEQLGEIFFSDMVDKGVLMPVIREHNQVVDRCTIKPIIHRQLISACEKKGLLESKEKIDNSEETKEGSLLNYGCDNSNLKALLNLNKRYLNSKDIIKRIDVQVVQLGRWHYTKPEINNKIEETSSGETKSKDHIEVDEIEFLQKLGNKVTYLSLGGISRIEELHESIGKLENLMILDLRACHNLEKLPEKPSKIWWQSSQKSWFKKLTYLDISECYLLDHMPKWVCKLSHLEVLKGFVLGSGKNKSDSCGLQDLKDLKRIRKLSIRITTGSFKTEDFKGIKELGTLLVLTITWGGEANEANEGNEERKINKASKGEASEDNKEPEMAEIKGGETSEVSKEPEIAEATEDNKESRKAEASRNNNDSVKAEASEGNKESEIIESRVGSKDSRNDGVRGDNNDFLKGEESERNKEPEIVEVRGAEGSQGNKEPKITKLKEANKDSRNAGVSDGNKDFVKGKESEGNKELEIVEVGGAEGSQGNNEPKITEPKEGNKDSRIAQTSEVNKQAGKTKANRNNKDFVKVPTKKDDKEQTYYFPNKLEKLDIRCYPEAEVTKLKAAAELTTLKRLYIRGGKIKGFTNSTGWSVETLRLRFLDELEIDWYKLEDSFKKLECVEYVKCPKLKNFPKDLSCWRKEIHGKIYKLSN</sequence>
<organism evidence="4 5">
    <name type="scientific">Rhynchospora pubera</name>
    <dbReference type="NCBI Taxonomy" id="906938"/>
    <lineage>
        <taxon>Eukaryota</taxon>
        <taxon>Viridiplantae</taxon>
        <taxon>Streptophyta</taxon>
        <taxon>Embryophyta</taxon>
        <taxon>Tracheophyta</taxon>
        <taxon>Spermatophyta</taxon>
        <taxon>Magnoliopsida</taxon>
        <taxon>Liliopsida</taxon>
        <taxon>Poales</taxon>
        <taxon>Cyperaceae</taxon>
        <taxon>Cyperoideae</taxon>
        <taxon>Rhynchosporeae</taxon>
        <taxon>Rhynchospora</taxon>
    </lineage>
</organism>
<dbReference type="Gene3D" id="1.10.10.10">
    <property type="entry name" value="Winged helix-like DNA-binding domain superfamily/Winged helix DNA-binding domain"/>
    <property type="match status" value="1"/>
</dbReference>
<evidence type="ECO:0000313" key="4">
    <source>
        <dbReference type="EMBL" id="KAJ4813254.1"/>
    </source>
</evidence>
<dbReference type="PANTHER" id="PTHR23155">
    <property type="entry name" value="DISEASE RESISTANCE PROTEIN RP"/>
    <property type="match status" value="1"/>
</dbReference>
<keyword evidence="5" id="KW-1185">Reference proteome</keyword>
<dbReference type="InterPro" id="IPR036388">
    <property type="entry name" value="WH-like_DNA-bd_sf"/>
</dbReference>
<gene>
    <name evidence="4" type="ORF">LUZ62_025820</name>
</gene>
<feature type="compositionally biased region" description="Basic and acidic residues" evidence="2">
    <location>
        <begin position="680"/>
        <end position="692"/>
    </location>
</feature>
<reference evidence="4" key="1">
    <citation type="submission" date="2022-08" db="EMBL/GenBank/DDBJ databases">
        <authorList>
            <person name="Marques A."/>
        </authorList>
    </citation>
    <scope>NUCLEOTIDE SEQUENCE</scope>
    <source>
        <strain evidence="4">RhyPub2mFocal</strain>
        <tissue evidence="4">Leaves</tissue>
    </source>
</reference>
<accession>A0AAV8H7B6</accession>
<evidence type="ECO:0000259" key="3">
    <source>
        <dbReference type="Pfam" id="PF23559"/>
    </source>
</evidence>
<dbReference type="EMBL" id="JAMFTS010000001">
    <property type="protein sequence ID" value="KAJ4813254.1"/>
    <property type="molecule type" value="Genomic_DNA"/>
</dbReference>
<comment type="caution">
    <text evidence="4">The sequence shown here is derived from an EMBL/GenBank/DDBJ whole genome shotgun (WGS) entry which is preliminary data.</text>
</comment>
<dbReference type="Proteomes" id="UP001140206">
    <property type="component" value="Chromosome 1"/>
</dbReference>
<name>A0AAV8H7B6_9POAL</name>
<dbReference type="PANTHER" id="PTHR23155:SF1076">
    <property type="entry name" value="LEUCINE-RICH REPEAT (LRR) FAMILY PROTEIN-RELATED"/>
    <property type="match status" value="1"/>
</dbReference>
<proteinExistence type="predicted"/>
<protein>
    <submittedName>
        <fullName evidence="4">Disease resistance RPP13-like protein 4</fullName>
    </submittedName>
</protein>
<keyword evidence="1" id="KW-0611">Plant defense</keyword>
<evidence type="ECO:0000256" key="2">
    <source>
        <dbReference type="SAM" id="MobiDB-lite"/>
    </source>
</evidence>
<dbReference type="InterPro" id="IPR044974">
    <property type="entry name" value="Disease_R_plants"/>
</dbReference>
<feature type="compositionally biased region" description="Basic and acidic residues" evidence="2">
    <location>
        <begin position="562"/>
        <end position="616"/>
    </location>
</feature>
<dbReference type="InterPro" id="IPR058922">
    <property type="entry name" value="WHD_DRP"/>
</dbReference>
<feature type="compositionally biased region" description="Basic and acidic residues" evidence="2">
    <location>
        <begin position="500"/>
        <end position="554"/>
    </location>
</feature>
<feature type="region of interest" description="Disordered" evidence="2">
    <location>
        <begin position="111"/>
        <end position="136"/>
    </location>
</feature>
<evidence type="ECO:0000313" key="5">
    <source>
        <dbReference type="Proteomes" id="UP001140206"/>
    </source>
</evidence>
<evidence type="ECO:0000256" key="1">
    <source>
        <dbReference type="ARBA" id="ARBA00022821"/>
    </source>
</evidence>
<dbReference type="InterPro" id="IPR032675">
    <property type="entry name" value="LRR_dom_sf"/>
</dbReference>
<feature type="compositionally biased region" description="Basic and acidic residues" evidence="2">
    <location>
        <begin position="646"/>
        <end position="663"/>
    </location>
</feature>